<keyword evidence="2" id="KW-1185">Reference proteome</keyword>
<reference evidence="1" key="1">
    <citation type="submission" date="2023-05" db="EMBL/GenBank/DDBJ databases">
        <authorList>
            <person name="Stuckert A."/>
        </authorList>
    </citation>
    <scope>NUCLEOTIDE SEQUENCE</scope>
</reference>
<name>A0ABN9B3I6_9NEOB</name>
<gene>
    <name evidence="1" type="ORF">SPARVUS_LOCUS2014906</name>
</gene>
<accession>A0ABN9B3I6</accession>
<protein>
    <submittedName>
        <fullName evidence="1">Uncharacterized protein</fullName>
    </submittedName>
</protein>
<dbReference type="EMBL" id="CATNWA010002087">
    <property type="protein sequence ID" value="CAI9541980.1"/>
    <property type="molecule type" value="Genomic_DNA"/>
</dbReference>
<evidence type="ECO:0000313" key="2">
    <source>
        <dbReference type="Proteomes" id="UP001162483"/>
    </source>
</evidence>
<evidence type="ECO:0000313" key="1">
    <source>
        <dbReference type="EMBL" id="CAI9541980.1"/>
    </source>
</evidence>
<proteinExistence type="predicted"/>
<organism evidence="1 2">
    <name type="scientific">Staurois parvus</name>
    <dbReference type="NCBI Taxonomy" id="386267"/>
    <lineage>
        <taxon>Eukaryota</taxon>
        <taxon>Metazoa</taxon>
        <taxon>Chordata</taxon>
        <taxon>Craniata</taxon>
        <taxon>Vertebrata</taxon>
        <taxon>Euteleostomi</taxon>
        <taxon>Amphibia</taxon>
        <taxon>Batrachia</taxon>
        <taxon>Anura</taxon>
        <taxon>Neobatrachia</taxon>
        <taxon>Ranoidea</taxon>
        <taxon>Ranidae</taxon>
        <taxon>Staurois</taxon>
    </lineage>
</organism>
<sequence>MGAMVGGSTDGWHHAGGHCWEAMVGSTAGQMIIRMGTDEVALMGSTDEVPQIGSIDEAALVGIDGETVMMLH</sequence>
<comment type="caution">
    <text evidence="1">The sequence shown here is derived from an EMBL/GenBank/DDBJ whole genome shotgun (WGS) entry which is preliminary data.</text>
</comment>
<dbReference type="Proteomes" id="UP001162483">
    <property type="component" value="Unassembled WGS sequence"/>
</dbReference>